<reference evidence="7" key="2">
    <citation type="submission" date="2019-10" db="EMBL/GenBank/DDBJ databases">
        <title>Malate fermentation in French cider.</title>
        <authorList>
            <person name="Cousin F.J."/>
            <person name="Medina Fernandez S."/>
            <person name="Misery B."/>
            <person name="Laplace J.-M."/>
            <person name="Cretenet M."/>
        </authorList>
    </citation>
    <scope>NUCLEOTIDE SEQUENCE</scope>
    <source>
        <strain evidence="7">UCMA15901</strain>
    </source>
</reference>
<dbReference type="RefSeq" id="WP_068808308.1">
    <property type="nucleotide sequence ID" value="NZ_LXND01000085.1"/>
</dbReference>
<name>A0AAP5WEF3_9LACO</name>
<keyword evidence="3 5" id="KW-1133">Transmembrane helix</keyword>
<evidence type="ECO:0000256" key="5">
    <source>
        <dbReference type="SAM" id="Phobius"/>
    </source>
</evidence>
<evidence type="ECO:0000313" key="7">
    <source>
        <dbReference type="EMBL" id="MDV7695059.1"/>
    </source>
</evidence>
<keyword evidence="4 5" id="KW-0472">Membrane</keyword>
<organism evidence="7 10">
    <name type="scientific">Pediococcus parvulus</name>
    <dbReference type="NCBI Taxonomy" id="54062"/>
    <lineage>
        <taxon>Bacteria</taxon>
        <taxon>Bacillati</taxon>
        <taxon>Bacillota</taxon>
        <taxon>Bacilli</taxon>
        <taxon>Lactobacillales</taxon>
        <taxon>Lactobacillaceae</taxon>
        <taxon>Pediococcus</taxon>
    </lineage>
</organism>
<accession>A0AAP5WEF3</accession>
<evidence type="ECO:0000313" key="10">
    <source>
        <dbReference type="Proteomes" id="UP001275867"/>
    </source>
</evidence>
<proteinExistence type="predicted"/>
<dbReference type="Proteomes" id="UP001275867">
    <property type="component" value="Unassembled WGS sequence"/>
</dbReference>
<dbReference type="EMBL" id="WERX01000036">
    <property type="protein sequence ID" value="MDV7695059.1"/>
    <property type="molecule type" value="Genomic_DNA"/>
</dbReference>
<dbReference type="InterPro" id="IPR009908">
    <property type="entry name" value="Methylamine_util_MauE"/>
</dbReference>
<feature type="transmembrane region" description="Helical" evidence="5">
    <location>
        <begin position="46"/>
        <end position="66"/>
    </location>
</feature>
<evidence type="ECO:0000259" key="6">
    <source>
        <dbReference type="Pfam" id="PF07291"/>
    </source>
</evidence>
<dbReference type="GO" id="GO:0016020">
    <property type="term" value="C:membrane"/>
    <property type="evidence" value="ECO:0007669"/>
    <property type="project" value="UniProtKB-SubCell"/>
</dbReference>
<dbReference type="GO" id="GO:0030416">
    <property type="term" value="P:methylamine metabolic process"/>
    <property type="evidence" value="ECO:0007669"/>
    <property type="project" value="InterPro"/>
</dbReference>
<reference evidence="8 9" key="1">
    <citation type="submission" date="2016-05" db="EMBL/GenBank/DDBJ databases">
        <title>Draft genome sequence of Pediococcus parvulus 2.6, a probiotic beta-glucan producer strain.</title>
        <authorList>
            <person name="Mohedano M.L."/>
            <person name="Perez-Ramos A."/>
            <person name="Duenas M.T."/>
            <person name="Lamontanara A."/>
            <person name="Orru L."/>
            <person name="Spano G."/>
            <person name="Capozzi V."/>
            <person name="Lopez P."/>
        </authorList>
    </citation>
    <scope>NUCLEOTIDE SEQUENCE [LARGE SCALE GENOMIC DNA]</scope>
    <source>
        <strain evidence="8 9">2.6</strain>
    </source>
</reference>
<feature type="transmembrane region" description="Helical" evidence="5">
    <location>
        <begin position="73"/>
        <end position="95"/>
    </location>
</feature>
<evidence type="ECO:0000256" key="1">
    <source>
        <dbReference type="ARBA" id="ARBA00004141"/>
    </source>
</evidence>
<dbReference type="Proteomes" id="UP000077280">
    <property type="component" value="Unassembled WGS sequence"/>
</dbReference>
<evidence type="ECO:0000313" key="8">
    <source>
        <dbReference type="EMBL" id="OAD63148.1"/>
    </source>
</evidence>
<keyword evidence="2 5" id="KW-0812">Transmembrane</keyword>
<evidence type="ECO:0000256" key="4">
    <source>
        <dbReference type="ARBA" id="ARBA00023136"/>
    </source>
</evidence>
<feature type="transmembrane region" description="Helical" evidence="5">
    <location>
        <begin position="145"/>
        <end position="164"/>
    </location>
</feature>
<evidence type="ECO:0000256" key="2">
    <source>
        <dbReference type="ARBA" id="ARBA00022692"/>
    </source>
</evidence>
<feature type="transmembrane region" description="Helical" evidence="5">
    <location>
        <begin position="115"/>
        <end position="138"/>
    </location>
</feature>
<evidence type="ECO:0000313" key="9">
    <source>
        <dbReference type="Proteomes" id="UP000077280"/>
    </source>
</evidence>
<dbReference type="Pfam" id="PF07291">
    <property type="entry name" value="MauE"/>
    <property type="match status" value="1"/>
</dbReference>
<dbReference type="AlphaFoldDB" id="A0AAP5WEF3"/>
<comment type="subcellular location">
    <subcellularLocation>
        <location evidence="1">Membrane</location>
        <topology evidence="1">Multi-pass membrane protein</topology>
    </subcellularLocation>
</comment>
<dbReference type="EMBL" id="LXND01000085">
    <property type="protein sequence ID" value="OAD63148.1"/>
    <property type="molecule type" value="Genomic_DNA"/>
</dbReference>
<gene>
    <name evidence="8" type="ORF">A7K95_10250</name>
    <name evidence="7" type="ORF">GA842_09380</name>
</gene>
<comment type="caution">
    <text evidence="7">The sequence shown here is derived from an EMBL/GenBank/DDBJ whole genome shotgun (WGS) entry which is preliminary data.</text>
</comment>
<feature type="domain" description="Methylamine utilisation protein MauE" evidence="6">
    <location>
        <begin position="3"/>
        <end position="135"/>
    </location>
</feature>
<protein>
    <recommendedName>
        <fullName evidence="6">Methylamine utilisation protein MauE domain-containing protein</fullName>
    </recommendedName>
</protein>
<sequence length="171" mass="19326">MTEFMASISEFLIALFISTSVSKVINYKAQLGATQILFKNSTVLQVFFLEILAAMELVTAIMLLINNPRIRRIAFLMTAILFICYSATMLIYLLFKQKSMGDVHCSCGGILGTGLISWKLILRNFIIITISLSIFLFVDSNYFTNFSVLEIFLGIVFAFVYNTLRKILNSL</sequence>
<keyword evidence="9" id="KW-1185">Reference proteome</keyword>
<evidence type="ECO:0000256" key="3">
    <source>
        <dbReference type="ARBA" id="ARBA00022989"/>
    </source>
</evidence>